<name>A0A3G8YB88_9DEIO</name>
<dbReference type="OrthoDB" id="64528at2"/>
<dbReference type="InterPro" id="IPR027417">
    <property type="entry name" value="P-loop_NTPase"/>
</dbReference>
<proteinExistence type="predicted"/>
<evidence type="ECO:0000313" key="2">
    <source>
        <dbReference type="Proteomes" id="UP000276417"/>
    </source>
</evidence>
<accession>A0A3G8YB88</accession>
<sequence>MTLPFSSLALSGLWLPHQTPPVGAEPLSALPLTLLVGVTGVGKSTALSALSATGLRVLPDRREVTDAVMIEPLAGRAVTDRQERFALTARYRQTHPGGMAQALGTLRALPEKGERLVFDGLRGLDEVRYAAEAFAAWRFIHLHAPDALRVRRLLGRGDAFDALKQDAVSHDLSSELAALSGAAQVFTPAELSELAALQSQGHAPADILAKTKIVLSERQNYDPAAARAFLLTLPPERMLDLDTAALAPSEVARRVEHWL</sequence>
<protein>
    <submittedName>
        <fullName evidence="1">ATPase</fullName>
    </submittedName>
</protein>
<gene>
    <name evidence="1" type="ORF">EHF33_07615</name>
</gene>
<keyword evidence="2" id="KW-1185">Reference proteome</keyword>
<dbReference type="EMBL" id="CP034183">
    <property type="protein sequence ID" value="AZI42632.1"/>
    <property type="molecule type" value="Genomic_DNA"/>
</dbReference>
<dbReference type="Proteomes" id="UP000276417">
    <property type="component" value="Chromosome 1"/>
</dbReference>
<dbReference type="AlphaFoldDB" id="A0A3G8YB88"/>
<dbReference type="Gene3D" id="3.40.50.300">
    <property type="entry name" value="P-loop containing nucleotide triphosphate hydrolases"/>
    <property type="match status" value="1"/>
</dbReference>
<reference evidence="1 2" key="1">
    <citation type="submission" date="2018-11" db="EMBL/GenBank/DDBJ databases">
        <title>Deinococcus shelandsis sp. nov., isolated from South Shetland Islands soil of Antarctica.</title>
        <authorList>
            <person name="Tian J."/>
        </authorList>
    </citation>
    <scope>NUCLEOTIDE SEQUENCE [LARGE SCALE GENOMIC DNA]</scope>
    <source>
        <strain evidence="1 2">S14-83T</strain>
    </source>
</reference>
<dbReference type="RefSeq" id="WP_124869599.1">
    <property type="nucleotide sequence ID" value="NZ_CP034183.1"/>
</dbReference>
<evidence type="ECO:0000313" key="1">
    <source>
        <dbReference type="EMBL" id="AZI42632.1"/>
    </source>
</evidence>
<dbReference type="Pfam" id="PF13238">
    <property type="entry name" value="AAA_18"/>
    <property type="match status" value="1"/>
</dbReference>
<dbReference type="SUPFAM" id="SSF52540">
    <property type="entry name" value="P-loop containing nucleoside triphosphate hydrolases"/>
    <property type="match status" value="1"/>
</dbReference>
<organism evidence="1 2">
    <name type="scientific">Deinococcus psychrotolerans</name>
    <dbReference type="NCBI Taxonomy" id="2489213"/>
    <lineage>
        <taxon>Bacteria</taxon>
        <taxon>Thermotogati</taxon>
        <taxon>Deinococcota</taxon>
        <taxon>Deinococci</taxon>
        <taxon>Deinococcales</taxon>
        <taxon>Deinococcaceae</taxon>
        <taxon>Deinococcus</taxon>
    </lineage>
</organism>
<dbReference type="KEGG" id="dph:EHF33_07615"/>